<evidence type="ECO:0000313" key="2">
    <source>
        <dbReference type="EMBL" id="OQR72363.1"/>
    </source>
</evidence>
<dbReference type="InParanoid" id="A0A1V9XG36"/>
<feature type="compositionally biased region" description="Low complexity" evidence="1">
    <location>
        <begin position="170"/>
        <end position="194"/>
    </location>
</feature>
<sequence>MPKAFLIKKKHEAMIAAQLTGVKRPWLDEMELPEDLSRSSCSPAPSVSPAPSDCSVSVPDMTMPFDLSMKRPRVESPEPATTPVVGPAPEWPRVLMPPTVQYAMPHFYYPLLPQMPFATQMSGQPPLVHHPLPLGMPLPAAHAPPVQQHDIAVVPSWSQADAYTDKESSAKTSTPSSPVSPSASSTTSSSSSTTHTRDVDATSDERLGQWVRRRSEEVQMTAMNRRKRALHSYDASMCSSE</sequence>
<organism evidence="2 3">
    <name type="scientific">Tropilaelaps mercedesae</name>
    <dbReference type="NCBI Taxonomy" id="418985"/>
    <lineage>
        <taxon>Eukaryota</taxon>
        <taxon>Metazoa</taxon>
        <taxon>Ecdysozoa</taxon>
        <taxon>Arthropoda</taxon>
        <taxon>Chelicerata</taxon>
        <taxon>Arachnida</taxon>
        <taxon>Acari</taxon>
        <taxon>Parasitiformes</taxon>
        <taxon>Mesostigmata</taxon>
        <taxon>Gamasina</taxon>
        <taxon>Dermanyssoidea</taxon>
        <taxon>Laelapidae</taxon>
        <taxon>Tropilaelaps</taxon>
    </lineage>
</organism>
<evidence type="ECO:0000313" key="3">
    <source>
        <dbReference type="Proteomes" id="UP000192247"/>
    </source>
</evidence>
<gene>
    <name evidence="2" type="ORF">BIW11_10433</name>
</gene>
<dbReference type="EMBL" id="MNPL01011945">
    <property type="protein sequence ID" value="OQR72363.1"/>
    <property type="molecule type" value="Genomic_DNA"/>
</dbReference>
<comment type="caution">
    <text evidence="2">The sequence shown here is derived from an EMBL/GenBank/DDBJ whole genome shotgun (WGS) entry which is preliminary data.</text>
</comment>
<accession>A0A1V9XG36</accession>
<feature type="compositionally biased region" description="Low complexity" evidence="1">
    <location>
        <begin position="39"/>
        <end position="55"/>
    </location>
</feature>
<dbReference type="AlphaFoldDB" id="A0A1V9XG36"/>
<feature type="region of interest" description="Disordered" evidence="1">
    <location>
        <begin position="36"/>
        <end position="55"/>
    </location>
</feature>
<name>A0A1V9XG36_9ACAR</name>
<protein>
    <submittedName>
        <fullName evidence="2">Zinc finger protein-like</fullName>
    </submittedName>
</protein>
<proteinExistence type="predicted"/>
<dbReference type="Proteomes" id="UP000192247">
    <property type="component" value="Unassembled WGS sequence"/>
</dbReference>
<feature type="compositionally biased region" description="Basic and acidic residues" evidence="1">
    <location>
        <begin position="195"/>
        <end position="217"/>
    </location>
</feature>
<keyword evidence="3" id="KW-1185">Reference proteome</keyword>
<reference evidence="2 3" key="1">
    <citation type="journal article" date="2017" name="Gigascience">
        <title>Draft genome of the honey bee ectoparasitic mite, Tropilaelaps mercedesae, is shaped by the parasitic life history.</title>
        <authorList>
            <person name="Dong X."/>
            <person name="Armstrong S.D."/>
            <person name="Xia D."/>
            <person name="Makepeace B.L."/>
            <person name="Darby A.C."/>
            <person name="Kadowaki T."/>
        </authorList>
    </citation>
    <scope>NUCLEOTIDE SEQUENCE [LARGE SCALE GENOMIC DNA]</scope>
    <source>
        <strain evidence="2">Wuxi-XJTLU</strain>
    </source>
</reference>
<evidence type="ECO:0000256" key="1">
    <source>
        <dbReference type="SAM" id="MobiDB-lite"/>
    </source>
</evidence>
<feature type="region of interest" description="Disordered" evidence="1">
    <location>
        <begin position="163"/>
        <end position="241"/>
    </location>
</feature>